<sequence length="105" mass="12138">MENLQVRLKEENKKELDELADMLGTSRSEILRRVIDDGLKSTKMRVGMEKVLDKEFSVSRAAEFSGVSLHRMAEYLADRGISYFRQGPREAEEDAETAKRWVEND</sequence>
<dbReference type="Pfam" id="PF01402">
    <property type="entry name" value="RHH_1"/>
    <property type="match status" value="1"/>
</dbReference>
<dbReference type="InterPro" id="IPR002145">
    <property type="entry name" value="CopG"/>
</dbReference>
<evidence type="ECO:0000313" key="3">
    <source>
        <dbReference type="Proteomes" id="UP000070163"/>
    </source>
</evidence>
<evidence type="ECO:0000313" key="2">
    <source>
        <dbReference type="EMBL" id="KXA91287.1"/>
    </source>
</evidence>
<feature type="domain" description="Ribbon-helix-helix protein CopG" evidence="1">
    <location>
        <begin position="3"/>
        <end position="39"/>
    </location>
</feature>
<organism evidence="2 3">
    <name type="scientific">candidate division MSBL1 archaeon SCGC-AAA259A05</name>
    <dbReference type="NCBI Taxonomy" id="1698259"/>
    <lineage>
        <taxon>Archaea</taxon>
        <taxon>Methanobacteriati</taxon>
        <taxon>Methanobacteriota</taxon>
        <taxon>candidate division MSBL1</taxon>
    </lineage>
</organism>
<keyword evidence="3" id="KW-1185">Reference proteome</keyword>
<gene>
    <name evidence="2" type="ORF">AKJ57_01845</name>
</gene>
<dbReference type="GO" id="GO:0006355">
    <property type="term" value="P:regulation of DNA-templated transcription"/>
    <property type="evidence" value="ECO:0007669"/>
    <property type="project" value="InterPro"/>
</dbReference>
<reference evidence="2 3" key="1">
    <citation type="journal article" date="2016" name="Sci. Rep.">
        <title>Metabolic traits of an uncultured archaeal lineage -MSBL1- from brine pools of the Red Sea.</title>
        <authorList>
            <person name="Mwirichia R."/>
            <person name="Alam I."/>
            <person name="Rashid M."/>
            <person name="Vinu M."/>
            <person name="Ba-Alawi W."/>
            <person name="Anthony Kamau A."/>
            <person name="Kamanda Ngugi D."/>
            <person name="Goker M."/>
            <person name="Klenk H.P."/>
            <person name="Bajic V."/>
            <person name="Stingl U."/>
        </authorList>
    </citation>
    <scope>NUCLEOTIDE SEQUENCE [LARGE SCALE GENOMIC DNA]</scope>
    <source>
        <strain evidence="2">SCGC-AAA259A05</strain>
    </source>
</reference>
<proteinExistence type="predicted"/>
<evidence type="ECO:0000259" key="1">
    <source>
        <dbReference type="Pfam" id="PF01402"/>
    </source>
</evidence>
<comment type="caution">
    <text evidence="2">The sequence shown here is derived from an EMBL/GenBank/DDBJ whole genome shotgun (WGS) entry which is preliminary data.</text>
</comment>
<protein>
    <recommendedName>
        <fullName evidence="1">Ribbon-helix-helix protein CopG domain-containing protein</fullName>
    </recommendedName>
</protein>
<name>A0A133UAR1_9EURY</name>
<dbReference type="AlphaFoldDB" id="A0A133UAR1"/>
<dbReference type="EMBL" id="LHXJ01000014">
    <property type="protein sequence ID" value="KXA91287.1"/>
    <property type="molecule type" value="Genomic_DNA"/>
</dbReference>
<dbReference type="Proteomes" id="UP000070163">
    <property type="component" value="Unassembled WGS sequence"/>
</dbReference>
<accession>A0A133UAR1</accession>